<evidence type="ECO:0000313" key="1">
    <source>
        <dbReference type="EMBL" id="KAE8753649.1"/>
    </source>
</evidence>
<reference evidence="1 2" key="1">
    <citation type="journal article" date="2020" name="Int. J. Syst. Evol. Microbiol.">
        <title>Paraburkholderia madseniana sp. nov., a phenolic acid-degrading bacterium isolated from acidic forest soil.</title>
        <authorList>
            <person name="Wilhelm R.C."/>
            <person name="Murphy S.J.L."/>
            <person name="Feriancek N.M."/>
            <person name="Karasz D.C."/>
            <person name="DeRito C.M."/>
            <person name="Newman J.D."/>
            <person name="Buckley D.H."/>
        </authorList>
    </citation>
    <scope>NUCLEOTIDE SEQUENCE [LARGE SCALE GENOMIC DNA]</scope>
    <source>
        <strain evidence="1 2">RP11</strain>
    </source>
</reference>
<protein>
    <submittedName>
        <fullName evidence="1">Uncharacterized protein</fullName>
    </submittedName>
</protein>
<gene>
    <name evidence="1" type="ORF">FSO04_43970</name>
</gene>
<dbReference type="Gene3D" id="3.40.50.720">
    <property type="entry name" value="NAD(P)-binding Rossmann-like Domain"/>
    <property type="match status" value="1"/>
</dbReference>
<dbReference type="Proteomes" id="UP000463700">
    <property type="component" value="Unassembled WGS sequence"/>
</dbReference>
<dbReference type="AlphaFoldDB" id="A0A6N6W0J3"/>
<name>A0A6N6W0J3_9BURK</name>
<comment type="caution">
    <text evidence="1">The sequence shown here is derived from an EMBL/GenBank/DDBJ whole genome shotgun (WGS) entry which is preliminary data.</text>
</comment>
<organism evidence="1 2">
    <name type="scientific">Paraburkholderia madseniana</name>
    <dbReference type="NCBI Taxonomy" id="2599607"/>
    <lineage>
        <taxon>Bacteria</taxon>
        <taxon>Pseudomonadati</taxon>
        <taxon>Pseudomonadota</taxon>
        <taxon>Betaproteobacteria</taxon>
        <taxon>Burkholderiales</taxon>
        <taxon>Burkholderiaceae</taxon>
        <taxon>Paraburkholderia</taxon>
    </lineage>
</organism>
<sequence>MHNLADQVKLQPLLRMQSQYPARSKLFEADRRAPRIVRRVDGMVSDRLPCASPAMLPEKIRNGQRQMLKPAMAGITNALRSVDHTYGVRRVVMTSKVRAIFDDYIDMLNIPNQIPSERLFNRTITLKGNPFHYAKVEPQKVAWKTFESTGAGATSLPHPTYLSKMDR</sequence>
<evidence type="ECO:0000313" key="2">
    <source>
        <dbReference type="Proteomes" id="UP000463700"/>
    </source>
</evidence>
<accession>A0A6N6W0J3</accession>
<dbReference type="OrthoDB" id="9778052at2"/>
<proteinExistence type="predicted"/>
<dbReference type="EMBL" id="VOSW01000183">
    <property type="protein sequence ID" value="KAE8753649.1"/>
    <property type="molecule type" value="Genomic_DNA"/>
</dbReference>